<keyword evidence="3" id="KW-1185">Reference proteome</keyword>
<feature type="compositionally biased region" description="Basic and acidic residues" evidence="1">
    <location>
        <begin position="155"/>
        <end position="173"/>
    </location>
</feature>
<sequence length="173" mass="19116">MHMTAYKEYKVDDSEWNPIISGFAVGVGTKAEGCGTILLAVMIAEHMIFFLVEEVLATYREDMIQNSAIPGHSDLDETQESNVGGCDEAQSSLIKTMGDIIENDMIGSGSENASRHRDAESVDHIADLITIDDDVDDSSDDEIKYECLSDSSDQCEVKEHQENERKSESSMIK</sequence>
<dbReference type="STRING" id="65357.A0A024GNI6"/>
<dbReference type="Proteomes" id="UP000053237">
    <property type="component" value="Unassembled WGS sequence"/>
</dbReference>
<gene>
    <name evidence="2" type="ORF">BN9_094280</name>
</gene>
<evidence type="ECO:0000256" key="1">
    <source>
        <dbReference type="SAM" id="MobiDB-lite"/>
    </source>
</evidence>
<dbReference type="AlphaFoldDB" id="A0A024GNI6"/>
<feature type="region of interest" description="Disordered" evidence="1">
    <location>
        <begin position="147"/>
        <end position="173"/>
    </location>
</feature>
<evidence type="ECO:0000313" key="2">
    <source>
        <dbReference type="EMBL" id="CCI48355.1"/>
    </source>
</evidence>
<comment type="caution">
    <text evidence="2">The sequence shown here is derived from an EMBL/GenBank/DDBJ whole genome shotgun (WGS) entry which is preliminary data.</text>
</comment>
<accession>A0A024GNI6</accession>
<protein>
    <submittedName>
        <fullName evidence="2">Uncharacterized protein</fullName>
    </submittedName>
</protein>
<name>A0A024GNI6_9STRA</name>
<proteinExistence type="predicted"/>
<dbReference type="InParanoid" id="A0A024GNI6"/>
<organism evidence="2 3">
    <name type="scientific">Albugo candida</name>
    <dbReference type="NCBI Taxonomy" id="65357"/>
    <lineage>
        <taxon>Eukaryota</taxon>
        <taxon>Sar</taxon>
        <taxon>Stramenopiles</taxon>
        <taxon>Oomycota</taxon>
        <taxon>Peronosporomycetes</taxon>
        <taxon>Albuginales</taxon>
        <taxon>Albuginaceae</taxon>
        <taxon>Albugo</taxon>
    </lineage>
</organism>
<dbReference type="EMBL" id="CAIX01000218">
    <property type="protein sequence ID" value="CCI48355.1"/>
    <property type="molecule type" value="Genomic_DNA"/>
</dbReference>
<reference evidence="2 3" key="1">
    <citation type="submission" date="2012-05" db="EMBL/GenBank/DDBJ databases">
        <title>Recombination and specialization in a pathogen metapopulation.</title>
        <authorList>
            <person name="Gardiner A."/>
            <person name="Kemen E."/>
            <person name="Schultz-Larsen T."/>
            <person name="MacLean D."/>
            <person name="Van Oosterhout C."/>
            <person name="Jones J.D.G."/>
        </authorList>
    </citation>
    <scope>NUCLEOTIDE SEQUENCE [LARGE SCALE GENOMIC DNA]</scope>
    <source>
        <strain evidence="2 3">Ac Nc2</strain>
    </source>
</reference>
<evidence type="ECO:0000313" key="3">
    <source>
        <dbReference type="Proteomes" id="UP000053237"/>
    </source>
</evidence>